<protein>
    <recommendedName>
        <fullName evidence="2">Methyltransferase type 11 domain-containing protein</fullName>
    </recommendedName>
</protein>
<organism evidence="1">
    <name type="scientific">marine sediment metagenome</name>
    <dbReference type="NCBI Taxonomy" id="412755"/>
    <lineage>
        <taxon>unclassified sequences</taxon>
        <taxon>metagenomes</taxon>
        <taxon>ecological metagenomes</taxon>
    </lineage>
</organism>
<reference evidence="1" key="1">
    <citation type="journal article" date="2014" name="Front. Microbiol.">
        <title>High frequency of phylogenetically diverse reductive dehalogenase-homologous genes in deep subseafloor sedimentary metagenomes.</title>
        <authorList>
            <person name="Kawai M."/>
            <person name="Futagami T."/>
            <person name="Toyoda A."/>
            <person name="Takaki Y."/>
            <person name="Nishi S."/>
            <person name="Hori S."/>
            <person name="Arai W."/>
            <person name="Tsubouchi T."/>
            <person name="Morono Y."/>
            <person name="Uchiyama I."/>
            <person name="Ito T."/>
            <person name="Fujiyama A."/>
            <person name="Inagaki F."/>
            <person name="Takami H."/>
        </authorList>
    </citation>
    <scope>NUCLEOTIDE SEQUENCE</scope>
    <source>
        <strain evidence="1">Expedition CK06-06</strain>
    </source>
</reference>
<evidence type="ECO:0008006" key="2">
    <source>
        <dbReference type="Google" id="ProtNLM"/>
    </source>
</evidence>
<comment type="caution">
    <text evidence="1">The sequence shown here is derived from an EMBL/GenBank/DDBJ whole genome shotgun (WGS) entry which is preliminary data.</text>
</comment>
<name>X0YGG7_9ZZZZ</name>
<accession>X0YGG7</accession>
<proteinExistence type="predicted"/>
<gene>
    <name evidence="1" type="ORF">S01H4_13412</name>
</gene>
<sequence length="84" mass="10236">MHQLLLLIGFKNIKVITENYTLVFQNAEEYWMQMQRLGWRYYLNKMTTADQEKLKEYTFKKLQSHMNTDGISFEREVLFAYGEK</sequence>
<dbReference type="EMBL" id="BART01005911">
    <property type="protein sequence ID" value="GAG55089.1"/>
    <property type="molecule type" value="Genomic_DNA"/>
</dbReference>
<evidence type="ECO:0000313" key="1">
    <source>
        <dbReference type="EMBL" id="GAG55089.1"/>
    </source>
</evidence>
<dbReference type="AlphaFoldDB" id="X0YGG7"/>